<organism evidence="1 2">
    <name type="scientific">Morella rubra</name>
    <name type="common">Chinese bayberry</name>
    <dbReference type="NCBI Taxonomy" id="262757"/>
    <lineage>
        <taxon>Eukaryota</taxon>
        <taxon>Viridiplantae</taxon>
        <taxon>Streptophyta</taxon>
        <taxon>Embryophyta</taxon>
        <taxon>Tracheophyta</taxon>
        <taxon>Spermatophyta</taxon>
        <taxon>Magnoliopsida</taxon>
        <taxon>eudicotyledons</taxon>
        <taxon>Gunneridae</taxon>
        <taxon>Pentapetalae</taxon>
        <taxon>rosids</taxon>
        <taxon>fabids</taxon>
        <taxon>Fagales</taxon>
        <taxon>Myricaceae</taxon>
        <taxon>Morella</taxon>
    </lineage>
</organism>
<proteinExistence type="predicted"/>
<sequence length="97" mass="11320">MVMPTHMLCKDFHTRLANLETKFALSDRAVTEELNAIRMELLAVRDYVSQLHQSLHIVSIQIRTLIKRVDVMEEQLEHVRDAVRQDLDESVCRCDSN</sequence>
<reference evidence="1 2" key="1">
    <citation type="journal article" date="2019" name="Plant Biotechnol. J.">
        <title>The red bayberry genome and genetic basis of sex determination.</title>
        <authorList>
            <person name="Jia H.M."/>
            <person name="Jia H.J."/>
            <person name="Cai Q.L."/>
            <person name="Wang Y."/>
            <person name="Zhao H.B."/>
            <person name="Yang W.F."/>
            <person name="Wang G.Y."/>
            <person name="Li Y.H."/>
            <person name="Zhan D.L."/>
            <person name="Shen Y.T."/>
            <person name="Niu Q.F."/>
            <person name="Chang L."/>
            <person name="Qiu J."/>
            <person name="Zhao L."/>
            <person name="Xie H.B."/>
            <person name="Fu W.Y."/>
            <person name="Jin J."/>
            <person name="Li X.W."/>
            <person name="Jiao Y."/>
            <person name="Zhou C.C."/>
            <person name="Tu T."/>
            <person name="Chai C.Y."/>
            <person name="Gao J.L."/>
            <person name="Fan L.J."/>
            <person name="van de Weg E."/>
            <person name="Wang J.Y."/>
            <person name="Gao Z.S."/>
        </authorList>
    </citation>
    <scope>NUCLEOTIDE SEQUENCE [LARGE SCALE GENOMIC DNA]</scope>
    <source>
        <tissue evidence="1">Leaves</tissue>
    </source>
</reference>
<name>A0A6A1W4N4_9ROSI</name>
<dbReference type="EMBL" id="RXIC02000021">
    <property type="protein sequence ID" value="KAB1220171.1"/>
    <property type="molecule type" value="Genomic_DNA"/>
</dbReference>
<dbReference type="AlphaFoldDB" id="A0A6A1W4N4"/>
<gene>
    <name evidence="1" type="ORF">CJ030_MR3G012022</name>
</gene>
<accession>A0A6A1W4N4</accession>
<protein>
    <submittedName>
        <fullName evidence="1">Uncharacterized protein</fullName>
    </submittedName>
</protein>
<evidence type="ECO:0000313" key="2">
    <source>
        <dbReference type="Proteomes" id="UP000516437"/>
    </source>
</evidence>
<dbReference type="OrthoDB" id="10255630at2759"/>
<dbReference type="Proteomes" id="UP000516437">
    <property type="component" value="Chromosome 3"/>
</dbReference>
<comment type="caution">
    <text evidence="1">The sequence shown here is derived from an EMBL/GenBank/DDBJ whole genome shotgun (WGS) entry which is preliminary data.</text>
</comment>
<evidence type="ECO:0000313" key="1">
    <source>
        <dbReference type="EMBL" id="KAB1220171.1"/>
    </source>
</evidence>
<keyword evidence="2" id="KW-1185">Reference proteome</keyword>